<name>A0ABR6HS59_9RHOB</name>
<accession>A0ABR6HS59</accession>
<protein>
    <submittedName>
        <fullName evidence="2">Transcriptional regulator with XRE-family HTH domain</fullName>
    </submittedName>
</protein>
<dbReference type="SUPFAM" id="SSF47413">
    <property type="entry name" value="lambda repressor-like DNA-binding domains"/>
    <property type="match status" value="1"/>
</dbReference>
<sequence length="118" mass="13389">MTHPIDKHVGTRIRQGRWMRRKTQQDLGDAVGCKFQQIQKYETGANRVSASRLWDIAEALGVPITYFFEGKEQADPLLSMFPDRGSAELLRIWMSLPDKQKQALLGLAKSMADREGQA</sequence>
<gene>
    <name evidence="2" type="ORF">FHS00_002993</name>
</gene>
<organism evidence="2 3">
    <name type="scientific">Limimaricola variabilis</name>
    <dbReference type="NCBI Taxonomy" id="1492771"/>
    <lineage>
        <taxon>Bacteria</taxon>
        <taxon>Pseudomonadati</taxon>
        <taxon>Pseudomonadota</taxon>
        <taxon>Alphaproteobacteria</taxon>
        <taxon>Rhodobacterales</taxon>
        <taxon>Paracoccaceae</taxon>
        <taxon>Limimaricola</taxon>
    </lineage>
</organism>
<dbReference type="EMBL" id="JACIBX010000014">
    <property type="protein sequence ID" value="MBB3713389.1"/>
    <property type="molecule type" value="Genomic_DNA"/>
</dbReference>
<dbReference type="InterPro" id="IPR001387">
    <property type="entry name" value="Cro/C1-type_HTH"/>
</dbReference>
<evidence type="ECO:0000259" key="1">
    <source>
        <dbReference type="PROSITE" id="PS50943"/>
    </source>
</evidence>
<keyword evidence="3" id="KW-1185">Reference proteome</keyword>
<comment type="caution">
    <text evidence="2">The sequence shown here is derived from an EMBL/GenBank/DDBJ whole genome shotgun (WGS) entry which is preliminary data.</text>
</comment>
<dbReference type="InterPro" id="IPR010982">
    <property type="entry name" value="Lambda_DNA-bd_dom_sf"/>
</dbReference>
<dbReference type="SMART" id="SM00530">
    <property type="entry name" value="HTH_XRE"/>
    <property type="match status" value="1"/>
</dbReference>
<dbReference type="Proteomes" id="UP000576152">
    <property type="component" value="Unassembled WGS sequence"/>
</dbReference>
<evidence type="ECO:0000313" key="2">
    <source>
        <dbReference type="EMBL" id="MBB3713389.1"/>
    </source>
</evidence>
<dbReference type="PROSITE" id="PS50943">
    <property type="entry name" value="HTH_CROC1"/>
    <property type="match status" value="1"/>
</dbReference>
<feature type="domain" description="HTH cro/C1-type" evidence="1">
    <location>
        <begin position="13"/>
        <end position="67"/>
    </location>
</feature>
<dbReference type="Pfam" id="PF01381">
    <property type="entry name" value="HTH_3"/>
    <property type="match status" value="1"/>
</dbReference>
<dbReference type="RefSeq" id="WP_183474873.1">
    <property type="nucleotide sequence ID" value="NZ_JACIBX010000014.1"/>
</dbReference>
<dbReference type="CDD" id="cd00093">
    <property type="entry name" value="HTH_XRE"/>
    <property type="match status" value="1"/>
</dbReference>
<reference evidence="2 3" key="1">
    <citation type="submission" date="2020-08" db="EMBL/GenBank/DDBJ databases">
        <title>Genomic Encyclopedia of Type Strains, Phase III (KMG-III): the genomes of soil and plant-associated and newly described type strains.</title>
        <authorList>
            <person name="Whitman W."/>
        </authorList>
    </citation>
    <scope>NUCLEOTIDE SEQUENCE [LARGE SCALE GENOMIC DNA]</scope>
    <source>
        <strain evidence="2 3">CECT 8572</strain>
    </source>
</reference>
<proteinExistence type="predicted"/>
<dbReference type="Gene3D" id="1.10.260.40">
    <property type="entry name" value="lambda repressor-like DNA-binding domains"/>
    <property type="match status" value="1"/>
</dbReference>
<evidence type="ECO:0000313" key="3">
    <source>
        <dbReference type="Proteomes" id="UP000576152"/>
    </source>
</evidence>